<dbReference type="Proteomes" id="UP000886653">
    <property type="component" value="Unassembled WGS sequence"/>
</dbReference>
<evidence type="ECO:0000313" key="4">
    <source>
        <dbReference type="EMBL" id="KAG0146444.1"/>
    </source>
</evidence>
<dbReference type="GO" id="GO:0006289">
    <property type="term" value="P:nucleotide-excision repair"/>
    <property type="evidence" value="ECO:0007669"/>
    <property type="project" value="TreeGrafter"/>
</dbReference>
<dbReference type="InterPro" id="IPR012340">
    <property type="entry name" value="NA-bd_OB-fold"/>
</dbReference>
<keyword evidence="5" id="KW-1185">Reference proteome</keyword>
<evidence type="ECO:0000313" key="5">
    <source>
        <dbReference type="Proteomes" id="UP000886653"/>
    </source>
</evidence>
<comment type="subcellular location">
    <subcellularLocation>
        <location evidence="1">Nucleus</location>
    </subcellularLocation>
</comment>
<comment type="caution">
    <text evidence="4">The sequence shown here is derived from an EMBL/GenBank/DDBJ whole genome shotgun (WGS) entry which is preliminary data.</text>
</comment>
<dbReference type="CDD" id="cd04479">
    <property type="entry name" value="RPA3"/>
    <property type="match status" value="1"/>
</dbReference>
<dbReference type="SUPFAM" id="SSF50249">
    <property type="entry name" value="Nucleic acid-binding proteins"/>
    <property type="match status" value="1"/>
</dbReference>
<dbReference type="Pfam" id="PF08661">
    <property type="entry name" value="Rep_fac-A_3"/>
    <property type="match status" value="1"/>
</dbReference>
<comment type="similarity">
    <text evidence="2">Belongs to the replication factor A protein 3 family.</text>
</comment>
<evidence type="ECO:0008006" key="6">
    <source>
        <dbReference type="Google" id="ProtNLM"/>
    </source>
</evidence>
<sequence length="109" mass="11871">MDITTPRVNSSLLPDFIGQVVRISGKLISVQDDAVIESTDGGQITVLRIPDSLIGSEPFLEVIGKVENETTVREMSTTNFGENYDLSLAQAVVEISNNPAFRTARNPCF</sequence>
<dbReference type="GO" id="GO:0006260">
    <property type="term" value="P:DNA replication"/>
    <property type="evidence" value="ECO:0007669"/>
    <property type="project" value="InterPro"/>
</dbReference>
<gene>
    <name evidence="4" type="ORF">CROQUDRAFT_657445</name>
</gene>
<dbReference type="PANTHER" id="PTHR15114">
    <property type="entry name" value="REPLICATION PROTEIN A3"/>
    <property type="match status" value="1"/>
</dbReference>
<evidence type="ECO:0000256" key="3">
    <source>
        <dbReference type="ARBA" id="ARBA00023242"/>
    </source>
</evidence>
<dbReference type="GO" id="GO:0006284">
    <property type="term" value="P:base-excision repair"/>
    <property type="evidence" value="ECO:0007669"/>
    <property type="project" value="TreeGrafter"/>
</dbReference>
<dbReference type="OrthoDB" id="188186at2759"/>
<dbReference type="PANTHER" id="PTHR15114:SF1">
    <property type="entry name" value="REPLICATION PROTEIN A 14 KDA SUBUNIT"/>
    <property type="match status" value="1"/>
</dbReference>
<dbReference type="GO" id="GO:0005662">
    <property type="term" value="C:DNA replication factor A complex"/>
    <property type="evidence" value="ECO:0007669"/>
    <property type="project" value="TreeGrafter"/>
</dbReference>
<dbReference type="EMBL" id="MU167261">
    <property type="protein sequence ID" value="KAG0146444.1"/>
    <property type="molecule type" value="Genomic_DNA"/>
</dbReference>
<proteinExistence type="inferred from homology"/>
<dbReference type="GO" id="GO:0006298">
    <property type="term" value="P:mismatch repair"/>
    <property type="evidence" value="ECO:0007669"/>
    <property type="project" value="TreeGrafter"/>
</dbReference>
<keyword evidence="3" id="KW-0539">Nucleus</keyword>
<organism evidence="4 5">
    <name type="scientific">Cronartium quercuum f. sp. fusiforme G11</name>
    <dbReference type="NCBI Taxonomy" id="708437"/>
    <lineage>
        <taxon>Eukaryota</taxon>
        <taxon>Fungi</taxon>
        <taxon>Dikarya</taxon>
        <taxon>Basidiomycota</taxon>
        <taxon>Pucciniomycotina</taxon>
        <taxon>Pucciniomycetes</taxon>
        <taxon>Pucciniales</taxon>
        <taxon>Coleosporiaceae</taxon>
        <taxon>Cronartium</taxon>
    </lineage>
</organism>
<dbReference type="GO" id="GO:0003697">
    <property type="term" value="F:single-stranded DNA binding"/>
    <property type="evidence" value="ECO:0007669"/>
    <property type="project" value="TreeGrafter"/>
</dbReference>
<evidence type="ECO:0000256" key="1">
    <source>
        <dbReference type="ARBA" id="ARBA00004123"/>
    </source>
</evidence>
<protein>
    <recommendedName>
        <fullName evidence="6">Replication factor A protein 3</fullName>
    </recommendedName>
</protein>
<name>A0A9P6NI67_9BASI</name>
<accession>A0A9P6NI67</accession>
<dbReference type="GO" id="GO:0035861">
    <property type="term" value="C:site of double-strand break"/>
    <property type="evidence" value="ECO:0007669"/>
    <property type="project" value="TreeGrafter"/>
</dbReference>
<dbReference type="Gene3D" id="2.40.50.140">
    <property type="entry name" value="Nucleic acid-binding proteins"/>
    <property type="match status" value="1"/>
</dbReference>
<evidence type="ECO:0000256" key="2">
    <source>
        <dbReference type="ARBA" id="ARBA00009761"/>
    </source>
</evidence>
<dbReference type="InterPro" id="IPR013970">
    <property type="entry name" value="Rfa2"/>
</dbReference>
<reference evidence="4" key="1">
    <citation type="submission" date="2013-11" db="EMBL/GenBank/DDBJ databases">
        <title>Genome sequence of the fusiform rust pathogen reveals effectors for host alternation and coevolution with pine.</title>
        <authorList>
            <consortium name="DOE Joint Genome Institute"/>
            <person name="Smith K."/>
            <person name="Pendleton A."/>
            <person name="Kubisiak T."/>
            <person name="Anderson C."/>
            <person name="Salamov A."/>
            <person name="Aerts A."/>
            <person name="Riley R."/>
            <person name="Clum A."/>
            <person name="Lindquist E."/>
            <person name="Ence D."/>
            <person name="Campbell M."/>
            <person name="Kronenberg Z."/>
            <person name="Feau N."/>
            <person name="Dhillon B."/>
            <person name="Hamelin R."/>
            <person name="Burleigh J."/>
            <person name="Smith J."/>
            <person name="Yandell M."/>
            <person name="Nelson C."/>
            <person name="Grigoriev I."/>
            <person name="Davis J."/>
        </authorList>
    </citation>
    <scope>NUCLEOTIDE SEQUENCE</scope>
    <source>
        <strain evidence="4">G11</strain>
    </source>
</reference>
<dbReference type="GO" id="GO:0000724">
    <property type="term" value="P:double-strand break repair via homologous recombination"/>
    <property type="evidence" value="ECO:0007669"/>
    <property type="project" value="TreeGrafter"/>
</dbReference>
<dbReference type="AlphaFoldDB" id="A0A9P6NI67"/>
<dbReference type="GO" id="GO:0003684">
    <property type="term" value="F:damaged DNA binding"/>
    <property type="evidence" value="ECO:0007669"/>
    <property type="project" value="TreeGrafter"/>
</dbReference>